<gene>
    <name evidence="1" type="ORF">N307_04160</name>
</gene>
<dbReference type="Proteomes" id="UP000053875">
    <property type="component" value="Unassembled WGS sequence"/>
</dbReference>
<evidence type="ECO:0000313" key="2">
    <source>
        <dbReference type="Proteomes" id="UP000053875"/>
    </source>
</evidence>
<dbReference type="AlphaFoldDB" id="A0A093GH75"/>
<sequence length="66" mass="7525">EDPLGSVFLQSDRSFMGQYKKTKENEMYLPELAESSLNGFMRNTVPNPTAVKVLPDEKEVSEEMEL</sequence>
<accession>A0A093GH75</accession>
<feature type="non-terminal residue" evidence="1">
    <location>
        <position position="66"/>
    </location>
</feature>
<organism evidence="1 2">
    <name type="scientific">Dryobates pubescens</name>
    <name type="common">Downy woodpecker</name>
    <name type="synonym">Picoides pubescens</name>
    <dbReference type="NCBI Taxonomy" id="118200"/>
    <lineage>
        <taxon>Eukaryota</taxon>
        <taxon>Metazoa</taxon>
        <taxon>Chordata</taxon>
        <taxon>Craniata</taxon>
        <taxon>Vertebrata</taxon>
        <taxon>Euteleostomi</taxon>
        <taxon>Archelosauria</taxon>
        <taxon>Archosauria</taxon>
        <taxon>Dinosauria</taxon>
        <taxon>Saurischia</taxon>
        <taxon>Theropoda</taxon>
        <taxon>Coelurosauria</taxon>
        <taxon>Aves</taxon>
        <taxon>Neognathae</taxon>
        <taxon>Neoaves</taxon>
        <taxon>Telluraves</taxon>
        <taxon>Coraciimorphae</taxon>
        <taxon>Piciformes</taxon>
        <taxon>Picidae</taxon>
        <taxon>Dryobates</taxon>
    </lineage>
</organism>
<reference evidence="1 2" key="1">
    <citation type="submission" date="2014-04" db="EMBL/GenBank/DDBJ databases">
        <title>Genome evolution of avian class.</title>
        <authorList>
            <person name="Zhang G."/>
            <person name="Li C."/>
        </authorList>
    </citation>
    <scope>NUCLEOTIDE SEQUENCE [LARGE SCALE GENOMIC DNA]</scope>
    <source>
        <strain evidence="1">BGI_N307</strain>
    </source>
</reference>
<evidence type="ECO:0000313" key="1">
    <source>
        <dbReference type="EMBL" id="KFV66272.1"/>
    </source>
</evidence>
<dbReference type="EMBL" id="KL215731">
    <property type="protein sequence ID" value="KFV66272.1"/>
    <property type="molecule type" value="Genomic_DNA"/>
</dbReference>
<name>A0A093GH75_DRYPU</name>
<feature type="non-terminal residue" evidence="1">
    <location>
        <position position="1"/>
    </location>
</feature>
<proteinExistence type="predicted"/>
<keyword evidence="2" id="KW-1185">Reference proteome</keyword>
<protein>
    <submittedName>
        <fullName evidence="1">Uncharacterized protein</fullName>
    </submittedName>
</protein>